<reference evidence="2" key="1">
    <citation type="submission" date="2021-01" db="EMBL/GenBank/DDBJ databases">
        <title>Phytophthora aleatoria, a newly-described species from Pinus radiata is distinct from Phytophthora cactorum isolates based on comparative genomics.</title>
        <authorList>
            <person name="Mcdougal R."/>
            <person name="Panda P."/>
            <person name="Williams N."/>
            <person name="Studholme D.J."/>
        </authorList>
    </citation>
    <scope>NUCLEOTIDE SEQUENCE</scope>
    <source>
        <strain evidence="2">NZFS 4037</strain>
    </source>
</reference>
<comment type="caution">
    <text evidence="2">The sequence shown here is derived from an EMBL/GenBank/DDBJ whole genome shotgun (WGS) entry which is preliminary data.</text>
</comment>
<gene>
    <name evidence="2" type="ORF">JG688_00002149</name>
</gene>
<evidence type="ECO:0000256" key="1">
    <source>
        <dbReference type="SAM" id="MobiDB-lite"/>
    </source>
</evidence>
<dbReference type="Proteomes" id="UP000709295">
    <property type="component" value="Unassembled WGS sequence"/>
</dbReference>
<organism evidence="2 3">
    <name type="scientific">Phytophthora aleatoria</name>
    <dbReference type="NCBI Taxonomy" id="2496075"/>
    <lineage>
        <taxon>Eukaryota</taxon>
        <taxon>Sar</taxon>
        <taxon>Stramenopiles</taxon>
        <taxon>Oomycota</taxon>
        <taxon>Peronosporomycetes</taxon>
        <taxon>Peronosporales</taxon>
        <taxon>Peronosporaceae</taxon>
        <taxon>Phytophthora</taxon>
    </lineage>
</organism>
<evidence type="ECO:0000313" key="2">
    <source>
        <dbReference type="EMBL" id="KAG6975666.1"/>
    </source>
</evidence>
<accession>A0A8J5JFL5</accession>
<dbReference type="AlphaFoldDB" id="A0A8J5JFL5"/>
<sequence>MQTIAGMETEATGNAGTGRLSRTPDRLSTSFPHTRISPYPQRPIIKSTIDQRDASGVTLEDITVSGVTFTEIIALLFEQLSARIKGRAVQTDDGWSLLPVIMVDWAKMMQFRFERHGVETTKAEEAWNQWVKSTRRQTIHLLVYECGLVITKPRTCRSSRNCAFNHLKPTDRAQPSYGACGTTTLPET</sequence>
<evidence type="ECO:0000313" key="3">
    <source>
        <dbReference type="Proteomes" id="UP000709295"/>
    </source>
</evidence>
<name>A0A8J5JFL5_9STRA</name>
<protein>
    <submittedName>
        <fullName evidence="2">Uncharacterized protein</fullName>
    </submittedName>
</protein>
<keyword evidence="3" id="KW-1185">Reference proteome</keyword>
<feature type="region of interest" description="Disordered" evidence="1">
    <location>
        <begin position="1"/>
        <end position="33"/>
    </location>
</feature>
<dbReference type="EMBL" id="JAENGY010000054">
    <property type="protein sequence ID" value="KAG6975666.1"/>
    <property type="molecule type" value="Genomic_DNA"/>
</dbReference>
<proteinExistence type="predicted"/>